<evidence type="ECO:0000313" key="9">
    <source>
        <dbReference type="EMBL" id="CAF1653971.1"/>
    </source>
</evidence>
<dbReference type="InterPro" id="IPR050113">
    <property type="entry name" value="Ub_conjugating_enzyme"/>
</dbReference>
<dbReference type="GO" id="GO:0019788">
    <property type="term" value="F:NEDD8 transferase activity"/>
    <property type="evidence" value="ECO:0007669"/>
    <property type="project" value="UniProtKB-ARBA"/>
</dbReference>
<accession>A0A816EUF8</accession>
<dbReference type="FunFam" id="3.10.110.10:FF:000005">
    <property type="entry name" value="NEDD8-conjugating enzyme Ubc12"/>
    <property type="match status" value="1"/>
</dbReference>
<dbReference type="EMBL" id="CAJNRE010005105">
    <property type="protein sequence ID" value="CAF2041968.1"/>
    <property type="molecule type" value="Genomic_DNA"/>
</dbReference>
<sequence length="186" mass="20782">MLNCIYPVTKPRPVENGHGMTFNNDQSHGSAAYKRVVADSSDFDTLPSICQVTYPDPNNLLQFILTVAPDDGYYRGGSFRFSFDIGQNYPYEPPKVKCTQKIYHPNIDLEGNVCLNILREDWTAVLNLTSIIFGIIFLFSSPNPNDPLNKEAAKVLNSNAKTFTTNVRQTMAGGTIDGVKYHRVLI</sequence>
<keyword evidence="4 7" id="KW-0833">Ubl conjugation pathway</keyword>
<keyword evidence="3 7" id="KW-0547">Nucleotide-binding</keyword>
<evidence type="ECO:0000256" key="4">
    <source>
        <dbReference type="ARBA" id="ARBA00022786"/>
    </source>
</evidence>
<dbReference type="Gene3D" id="3.10.110.10">
    <property type="entry name" value="Ubiquitin Conjugating Enzyme"/>
    <property type="match status" value="1"/>
</dbReference>
<comment type="caution">
    <text evidence="9">The sequence shown here is derived from an EMBL/GenBank/DDBJ whole genome shotgun (WGS) entry which is preliminary data.</text>
</comment>
<protein>
    <recommendedName>
        <fullName evidence="8">UBC core domain-containing protein</fullName>
    </recommendedName>
</protein>
<evidence type="ECO:0000256" key="6">
    <source>
        <dbReference type="PROSITE-ProRule" id="PRU10133"/>
    </source>
</evidence>
<name>A0A816EUF8_9BILA</name>
<dbReference type="PROSITE" id="PS00183">
    <property type="entry name" value="UBC_1"/>
    <property type="match status" value="1"/>
</dbReference>
<dbReference type="InterPro" id="IPR023313">
    <property type="entry name" value="UBQ-conjugating_AS"/>
</dbReference>
<dbReference type="SMART" id="SM00212">
    <property type="entry name" value="UBCc"/>
    <property type="match status" value="1"/>
</dbReference>
<comment type="pathway">
    <text evidence="1">Protein modification; protein neddylation.</text>
</comment>
<evidence type="ECO:0000259" key="8">
    <source>
        <dbReference type="PROSITE" id="PS50127"/>
    </source>
</evidence>
<dbReference type="OrthoDB" id="10249039at2759"/>
<dbReference type="SUPFAM" id="SSF54495">
    <property type="entry name" value="UBC-like"/>
    <property type="match status" value="1"/>
</dbReference>
<dbReference type="PROSITE" id="PS50127">
    <property type="entry name" value="UBC_2"/>
    <property type="match status" value="1"/>
</dbReference>
<evidence type="ECO:0000256" key="3">
    <source>
        <dbReference type="ARBA" id="ARBA00022741"/>
    </source>
</evidence>
<keyword evidence="5 7" id="KW-0067">ATP-binding</keyword>
<dbReference type="Pfam" id="PF00179">
    <property type="entry name" value="UQ_con"/>
    <property type="match status" value="1"/>
</dbReference>
<dbReference type="InterPro" id="IPR000608">
    <property type="entry name" value="UBC"/>
</dbReference>
<organism evidence="9 11">
    <name type="scientific">Rotaria magnacalcarata</name>
    <dbReference type="NCBI Taxonomy" id="392030"/>
    <lineage>
        <taxon>Eukaryota</taxon>
        <taxon>Metazoa</taxon>
        <taxon>Spiralia</taxon>
        <taxon>Gnathifera</taxon>
        <taxon>Rotifera</taxon>
        <taxon>Eurotatoria</taxon>
        <taxon>Bdelloidea</taxon>
        <taxon>Philodinida</taxon>
        <taxon>Philodinidae</taxon>
        <taxon>Rotaria</taxon>
    </lineage>
</organism>
<dbReference type="AlphaFoldDB" id="A0A816EUF8"/>
<gene>
    <name evidence="9" type="ORF">KQP761_LOCUS30551</name>
    <name evidence="10" type="ORF">MBJ925_LOCUS11536</name>
</gene>
<keyword evidence="2" id="KW-0808">Transferase</keyword>
<feature type="domain" description="UBC core" evidence="8">
    <location>
        <begin position="31"/>
        <end position="176"/>
    </location>
</feature>
<evidence type="ECO:0000256" key="2">
    <source>
        <dbReference type="ARBA" id="ARBA00022679"/>
    </source>
</evidence>
<evidence type="ECO:0000313" key="10">
    <source>
        <dbReference type="EMBL" id="CAF2041968.1"/>
    </source>
</evidence>
<dbReference type="Proteomes" id="UP000663834">
    <property type="component" value="Unassembled WGS sequence"/>
</dbReference>
<evidence type="ECO:0000256" key="7">
    <source>
        <dbReference type="RuleBase" id="RU362109"/>
    </source>
</evidence>
<proteinExistence type="inferred from homology"/>
<dbReference type="InterPro" id="IPR016135">
    <property type="entry name" value="UBQ-conjugating_enzyme/RWD"/>
</dbReference>
<comment type="similarity">
    <text evidence="7">Belongs to the ubiquitin-conjugating enzyme family.</text>
</comment>
<dbReference type="PANTHER" id="PTHR24067">
    <property type="entry name" value="UBIQUITIN-CONJUGATING ENZYME E2"/>
    <property type="match status" value="1"/>
</dbReference>
<evidence type="ECO:0000256" key="1">
    <source>
        <dbReference type="ARBA" id="ARBA00005032"/>
    </source>
</evidence>
<dbReference type="CDD" id="cd23794">
    <property type="entry name" value="UBCc_UBE2F_UBE2M"/>
    <property type="match status" value="1"/>
</dbReference>
<evidence type="ECO:0000313" key="11">
    <source>
        <dbReference type="Proteomes" id="UP000663834"/>
    </source>
</evidence>
<dbReference type="GO" id="GO:0005524">
    <property type="term" value="F:ATP binding"/>
    <property type="evidence" value="ECO:0007669"/>
    <property type="project" value="UniProtKB-UniRule"/>
</dbReference>
<dbReference type="EMBL" id="CAJNOW010016999">
    <property type="protein sequence ID" value="CAF1653971.1"/>
    <property type="molecule type" value="Genomic_DNA"/>
</dbReference>
<evidence type="ECO:0000256" key="5">
    <source>
        <dbReference type="ARBA" id="ARBA00022840"/>
    </source>
</evidence>
<reference evidence="9" key="1">
    <citation type="submission" date="2021-02" db="EMBL/GenBank/DDBJ databases">
        <authorList>
            <person name="Nowell W R."/>
        </authorList>
    </citation>
    <scope>NUCLEOTIDE SEQUENCE</scope>
</reference>
<feature type="active site" description="Glycyl thioester intermediate" evidence="6">
    <location>
        <position position="114"/>
    </location>
</feature>
<dbReference type="Proteomes" id="UP000663824">
    <property type="component" value="Unassembled WGS sequence"/>
</dbReference>